<evidence type="ECO:0000256" key="1">
    <source>
        <dbReference type="SAM" id="MobiDB-lite"/>
    </source>
</evidence>
<evidence type="ECO:0000313" key="2">
    <source>
        <dbReference type="EMBL" id="SDJ19984.1"/>
    </source>
</evidence>
<accession>A0A1G8RSE0</accession>
<feature type="compositionally biased region" description="Pro residues" evidence="1">
    <location>
        <begin position="91"/>
        <end position="100"/>
    </location>
</feature>
<feature type="compositionally biased region" description="Basic and acidic residues" evidence="1">
    <location>
        <begin position="102"/>
        <end position="113"/>
    </location>
</feature>
<dbReference type="Proteomes" id="UP000198894">
    <property type="component" value="Unassembled WGS sequence"/>
</dbReference>
<feature type="region of interest" description="Disordered" evidence="1">
    <location>
        <begin position="87"/>
        <end position="113"/>
    </location>
</feature>
<dbReference type="RefSeq" id="WP_091593033.1">
    <property type="nucleotide sequence ID" value="NZ_FNEE01000005.1"/>
</dbReference>
<name>A0A1G8RSE0_9HYPH</name>
<proteinExistence type="predicted"/>
<evidence type="ECO:0000313" key="3">
    <source>
        <dbReference type="Proteomes" id="UP000198894"/>
    </source>
</evidence>
<keyword evidence="3" id="KW-1185">Reference proteome</keyword>
<sequence>MAGGVESIYFTVTVSNKFVRVFDNLTMPKSMTSFFQKVRDEKKEVAVTTQGNNVGSVDVHVSKDEEDWFVHEENIEVVAEIIYNINDKAFSPPPPPPPPSKSKQESAKEDTKN</sequence>
<dbReference type="AlphaFoldDB" id="A0A1G8RSE0"/>
<gene>
    <name evidence="2" type="ORF">SAMN05428953_1053</name>
</gene>
<organism evidence="2 3">
    <name type="scientific">Mesorhizobium muleiense</name>
    <dbReference type="NCBI Taxonomy" id="1004279"/>
    <lineage>
        <taxon>Bacteria</taxon>
        <taxon>Pseudomonadati</taxon>
        <taxon>Pseudomonadota</taxon>
        <taxon>Alphaproteobacteria</taxon>
        <taxon>Hyphomicrobiales</taxon>
        <taxon>Phyllobacteriaceae</taxon>
        <taxon>Mesorhizobium</taxon>
    </lineage>
</organism>
<reference evidence="3" key="1">
    <citation type="submission" date="2016-10" db="EMBL/GenBank/DDBJ databases">
        <authorList>
            <person name="Varghese N."/>
            <person name="Submissions S."/>
        </authorList>
    </citation>
    <scope>NUCLEOTIDE SEQUENCE [LARGE SCALE GENOMIC DNA]</scope>
    <source>
        <strain evidence="3">CGMCC 1.11022</strain>
    </source>
</reference>
<protein>
    <submittedName>
        <fullName evidence="2">Uncharacterized protein</fullName>
    </submittedName>
</protein>
<dbReference type="EMBL" id="FNEE01000005">
    <property type="protein sequence ID" value="SDJ19984.1"/>
    <property type="molecule type" value="Genomic_DNA"/>
</dbReference>